<dbReference type="Gene3D" id="1.20.1250.20">
    <property type="entry name" value="MFS general substrate transporter like domains"/>
    <property type="match status" value="1"/>
</dbReference>
<evidence type="ECO:0000256" key="3">
    <source>
        <dbReference type="ARBA" id="ARBA00022989"/>
    </source>
</evidence>
<dbReference type="InterPro" id="IPR001254">
    <property type="entry name" value="Trypsin_dom"/>
</dbReference>
<feature type="transmembrane region" description="Helical" evidence="5">
    <location>
        <begin position="60"/>
        <end position="80"/>
    </location>
</feature>
<keyword evidence="9" id="KW-1185">Reference proteome</keyword>
<evidence type="ECO:0000256" key="5">
    <source>
        <dbReference type="SAM" id="Phobius"/>
    </source>
</evidence>
<dbReference type="GO" id="GO:0022857">
    <property type="term" value="F:transmembrane transporter activity"/>
    <property type="evidence" value="ECO:0007669"/>
    <property type="project" value="InterPro"/>
</dbReference>
<protein>
    <recommendedName>
        <fullName evidence="10">Major facilitator superfamily (MFS) profile domain-containing protein</fullName>
    </recommendedName>
</protein>
<dbReference type="SUPFAM" id="SSF50494">
    <property type="entry name" value="Trypsin-like serine proteases"/>
    <property type="match status" value="2"/>
</dbReference>
<dbReference type="PANTHER" id="PTHR24064">
    <property type="entry name" value="SOLUTE CARRIER FAMILY 22 MEMBER"/>
    <property type="match status" value="1"/>
</dbReference>
<feature type="transmembrane region" description="Helical" evidence="5">
    <location>
        <begin position="125"/>
        <end position="148"/>
    </location>
</feature>
<dbReference type="GO" id="GO:0016020">
    <property type="term" value="C:membrane"/>
    <property type="evidence" value="ECO:0007669"/>
    <property type="project" value="UniProtKB-SubCell"/>
</dbReference>
<keyword evidence="3 5" id="KW-1133">Transmembrane helix</keyword>
<dbReference type="EMBL" id="FN653021">
    <property type="protein sequence ID" value="CBY23460.1"/>
    <property type="molecule type" value="Genomic_DNA"/>
</dbReference>
<evidence type="ECO:0000313" key="9">
    <source>
        <dbReference type="Proteomes" id="UP000001307"/>
    </source>
</evidence>
<dbReference type="GO" id="GO:0004252">
    <property type="term" value="F:serine-type endopeptidase activity"/>
    <property type="evidence" value="ECO:0007669"/>
    <property type="project" value="InterPro"/>
</dbReference>
<organism evidence="8">
    <name type="scientific">Oikopleura dioica</name>
    <name type="common">Tunicate</name>
    <dbReference type="NCBI Taxonomy" id="34765"/>
    <lineage>
        <taxon>Eukaryota</taxon>
        <taxon>Metazoa</taxon>
        <taxon>Chordata</taxon>
        <taxon>Tunicata</taxon>
        <taxon>Appendicularia</taxon>
        <taxon>Copelata</taxon>
        <taxon>Oikopleuridae</taxon>
        <taxon>Oikopleura</taxon>
    </lineage>
</organism>
<keyword evidence="2 5" id="KW-0812">Transmembrane</keyword>
<dbReference type="AlphaFoldDB" id="E4X1Z3"/>
<dbReference type="InterPro" id="IPR011701">
    <property type="entry name" value="MFS"/>
</dbReference>
<feature type="domain" description="Major facilitator superfamily (MFS) profile" evidence="7">
    <location>
        <begin position="1"/>
        <end position="177"/>
    </location>
</feature>
<dbReference type="InParanoid" id="E4X1Z3"/>
<feature type="transmembrane region" description="Helical" evidence="5">
    <location>
        <begin position="6"/>
        <end position="25"/>
    </location>
</feature>
<gene>
    <name evidence="8" type="ORF">GSOID_T00015899001</name>
</gene>
<dbReference type="PROSITE" id="PS50850">
    <property type="entry name" value="MFS"/>
    <property type="match status" value="1"/>
</dbReference>
<evidence type="ECO:0000256" key="1">
    <source>
        <dbReference type="ARBA" id="ARBA00004141"/>
    </source>
</evidence>
<evidence type="ECO:0000313" key="8">
    <source>
        <dbReference type="EMBL" id="CBY23460.1"/>
    </source>
</evidence>
<name>E4X1Z3_OIKDI</name>
<dbReference type="InterPro" id="IPR036259">
    <property type="entry name" value="MFS_trans_sf"/>
</dbReference>
<dbReference type="SUPFAM" id="SSF103473">
    <property type="entry name" value="MFS general substrate transporter"/>
    <property type="match status" value="1"/>
</dbReference>
<evidence type="ECO:0000256" key="2">
    <source>
        <dbReference type="ARBA" id="ARBA00022692"/>
    </source>
</evidence>
<dbReference type="PROSITE" id="PS50240">
    <property type="entry name" value="TRYPSIN_DOM"/>
    <property type="match status" value="1"/>
</dbReference>
<dbReference type="Gene3D" id="2.40.10.10">
    <property type="entry name" value="Trypsin-like serine proteases"/>
    <property type="match status" value="3"/>
</dbReference>
<dbReference type="Proteomes" id="UP000001307">
    <property type="component" value="Unassembled WGS sequence"/>
</dbReference>
<evidence type="ECO:0008006" key="10">
    <source>
        <dbReference type="Google" id="ProtNLM"/>
    </source>
</evidence>
<accession>E4X1Z3</accession>
<dbReference type="SMART" id="SM00020">
    <property type="entry name" value="Tryp_SPc"/>
    <property type="match status" value="1"/>
</dbReference>
<feature type="transmembrane region" description="Helical" evidence="5">
    <location>
        <begin position="92"/>
        <end position="113"/>
    </location>
</feature>
<evidence type="ECO:0000259" key="6">
    <source>
        <dbReference type="PROSITE" id="PS50240"/>
    </source>
</evidence>
<dbReference type="OrthoDB" id="3936150at2759"/>
<feature type="domain" description="Peptidase S1" evidence="6">
    <location>
        <begin position="262"/>
        <end position="644"/>
    </location>
</feature>
<dbReference type="InterPro" id="IPR043504">
    <property type="entry name" value="Peptidase_S1_PA_chymotrypsin"/>
</dbReference>
<evidence type="ECO:0000259" key="7">
    <source>
        <dbReference type="PROSITE" id="PS50850"/>
    </source>
</evidence>
<reference evidence="8" key="1">
    <citation type="journal article" date="2010" name="Science">
        <title>Plasticity of animal genome architecture unmasked by rapid evolution of a pelagic tunicate.</title>
        <authorList>
            <person name="Denoeud F."/>
            <person name="Henriet S."/>
            <person name="Mungpakdee S."/>
            <person name="Aury J.M."/>
            <person name="Da Silva C."/>
            <person name="Brinkmann H."/>
            <person name="Mikhaleva J."/>
            <person name="Olsen L.C."/>
            <person name="Jubin C."/>
            <person name="Canestro C."/>
            <person name="Bouquet J.M."/>
            <person name="Danks G."/>
            <person name="Poulain J."/>
            <person name="Campsteijn C."/>
            <person name="Adamski M."/>
            <person name="Cross I."/>
            <person name="Yadetie F."/>
            <person name="Muffato M."/>
            <person name="Louis A."/>
            <person name="Butcher S."/>
            <person name="Tsagkogeorga G."/>
            <person name="Konrad A."/>
            <person name="Singh S."/>
            <person name="Jensen M.F."/>
            <person name="Cong E.H."/>
            <person name="Eikeseth-Otteraa H."/>
            <person name="Noel B."/>
            <person name="Anthouard V."/>
            <person name="Porcel B.M."/>
            <person name="Kachouri-Lafond R."/>
            <person name="Nishino A."/>
            <person name="Ugolini M."/>
            <person name="Chourrout P."/>
            <person name="Nishida H."/>
            <person name="Aasland R."/>
            <person name="Huzurbazar S."/>
            <person name="Westhof E."/>
            <person name="Delsuc F."/>
            <person name="Lehrach H."/>
            <person name="Reinhardt R."/>
            <person name="Weissenbach J."/>
            <person name="Roy S.W."/>
            <person name="Artiguenave F."/>
            <person name="Postlethwait J.H."/>
            <person name="Manak J.R."/>
            <person name="Thompson E.M."/>
            <person name="Jaillon O."/>
            <person name="Du Pasquier L."/>
            <person name="Boudinot P."/>
            <person name="Liberles D.A."/>
            <person name="Volff J.N."/>
            <person name="Philippe H."/>
            <person name="Lenhard B."/>
            <person name="Roest Crollius H."/>
            <person name="Wincker P."/>
            <person name="Chourrout D."/>
        </authorList>
    </citation>
    <scope>NUCLEOTIDE SEQUENCE [LARGE SCALE GENOMIC DNA]</scope>
</reference>
<proteinExistence type="predicted"/>
<dbReference type="InterPro" id="IPR020846">
    <property type="entry name" value="MFS_dom"/>
</dbReference>
<dbReference type="GO" id="GO:0006508">
    <property type="term" value="P:proteolysis"/>
    <property type="evidence" value="ECO:0007669"/>
    <property type="project" value="InterPro"/>
</dbReference>
<dbReference type="InterPro" id="IPR009003">
    <property type="entry name" value="Peptidase_S1_PA"/>
</dbReference>
<keyword evidence="4 5" id="KW-0472">Membrane</keyword>
<dbReference type="Pfam" id="PF00089">
    <property type="entry name" value="Trypsin"/>
    <property type="match status" value="1"/>
</dbReference>
<comment type="subcellular location">
    <subcellularLocation>
        <location evidence="1">Membrane</location>
        <topology evidence="1">Multi-pass membrane protein</topology>
    </subcellularLocation>
</comment>
<evidence type="ECO:0000256" key="4">
    <source>
        <dbReference type="ARBA" id="ARBA00023136"/>
    </source>
</evidence>
<feature type="transmembrane region" description="Helical" evidence="5">
    <location>
        <begin position="155"/>
        <end position="172"/>
    </location>
</feature>
<dbReference type="Pfam" id="PF07690">
    <property type="entry name" value="MFS_1"/>
    <property type="match status" value="1"/>
</dbReference>
<sequence length="647" mass="71001">MRTLNLFYQWFMLSGVYYGLSMGATTLGGNPFVNLAISGMLEVPAELLAGFMFVTVGRRWSMFFFDIVGGVSCLAMMFVHPELSEFHKQMSLVLPLAGKFALTGAYGGIYVYSAELFPTALRNTGIGLCSSVARIGGICAPIVALLAVINPSLPYIIFGVLGLAGAFLTLFLEETLDKVLPDTVEQGEVFGIGEPGAVADLKLTSARLLKEIKFALCRTPDSTQCWFFSEDNSELFQIRSSVQEPRKMRVTEIGLKLAAEFLTEGYDAIQGEAPYRIALIRNGQAFCSGNMVNLEWFVTTAACNLSTVYQAQYGHVNWQRGISTGINTKLNMPQYNPETQAYDVAVVSASQQFSPTNYAKPIRLAKPGSFKTNVLGQLGGWSETTNLQMAQYKTGCSYAHGLTETHFCATPSDDDWCTPFNAWEIINNSALAGVIGEEGFDNANLAKDACIQDDFCTGVAFEDGQFTLRKGQFRVASQGVTMYMKPPRYCREPGDIELCTSLDNWAYGEGSYLSGYPPSIGGVEKDTLEEAQILCLNTYDCGGVTSTYSDTKFELRAGKDFRPGFDENSWLKPFDPCPWSKHSSRIGACDEDAGGAFVTVDENDETKMTGIMSFADPSCDAANPVVFTDLTREDINEWIHENAWVPY</sequence>